<protein>
    <submittedName>
        <fullName evidence="5">SET and MYND domain-containing protein 4</fullName>
    </submittedName>
</protein>
<keyword evidence="3" id="KW-0949">S-adenosyl-L-methionine</keyword>
<reference evidence="5 6" key="1">
    <citation type="submission" date="2015-12" db="EMBL/GenBank/DDBJ databases">
        <title>The genome of Folsomia candida.</title>
        <authorList>
            <person name="Faddeeva A."/>
            <person name="Derks M.F."/>
            <person name="Anvar Y."/>
            <person name="Smit S."/>
            <person name="Van Straalen N."/>
            <person name="Roelofs D."/>
        </authorList>
    </citation>
    <scope>NUCLEOTIDE SEQUENCE [LARGE SCALE GENOMIC DNA]</scope>
    <source>
        <strain evidence="5 6">VU population</strain>
        <tissue evidence="5">Whole body</tissue>
    </source>
</reference>
<gene>
    <name evidence="5" type="ORF">Fcan01_10971</name>
</gene>
<keyword evidence="6" id="KW-1185">Reference proteome</keyword>
<dbReference type="PANTHER" id="PTHR46165">
    <property type="entry name" value="SET AND MYND DOMAIN-CONTAINING PROTEIN 4"/>
    <property type="match status" value="1"/>
</dbReference>
<feature type="domain" description="SET" evidence="4">
    <location>
        <begin position="207"/>
        <end position="483"/>
    </location>
</feature>
<organism evidence="5 6">
    <name type="scientific">Folsomia candida</name>
    <name type="common">Springtail</name>
    <dbReference type="NCBI Taxonomy" id="158441"/>
    <lineage>
        <taxon>Eukaryota</taxon>
        <taxon>Metazoa</taxon>
        <taxon>Ecdysozoa</taxon>
        <taxon>Arthropoda</taxon>
        <taxon>Hexapoda</taxon>
        <taxon>Collembola</taxon>
        <taxon>Entomobryomorpha</taxon>
        <taxon>Isotomoidea</taxon>
        <taxon>Isotomidae</taxon>
        <taxon>Proisotominae</taxon>
        <taxon>Folsomia</taxon>
    </lineage>
</organism>
<dbReference type="GO" id="GO:0008170">
    <property type="term" value="F:N-methyltransferase activity"/>
    <property type="evidence" value="ECO:0007669"/>
    <property type="project" value="UniProtKB-ARBA"/>
</dbReference>
<dbReference type="InterPro" id="IPR052097">
    <property type="entry name" value="SET-MYND_domain_protein"/>
</dbReference>
<dbReference type="AlphaFoldDB" id="A0A226E955"/>
<proteinExistence type="predicted"/>
<evidence type="ECO:0000256" key="1">
    <source>
        <dbReference type="ARBA" id="ARBA00022603"/>
    </source>
</evidence>
<evidence type="ECO:0000256" key="2">
    <source>
        <dbReference type="ARBA" id="ARBA00022679"/>
    </source>
</evidence>
<dbReference type="Proteomes" id="UP000198287">
    <property type="component" value="Unassembled WGS sequence"/>
</dbReference>
<evidence type="ECO:0000259" key="4">
    <source>
        <dbReference type="PROSITE" id="PS50280"/>
    </source>
</evidence>
<name>A0A226E955_FOLCA</name>
<evidence type="ECO:0000313" key="6">
    <source>
        <dbReference type="Proteomes" id="UP000198287"/>
    </source>
</evidence>
<dbReference type="GO" id="GO:0005634">
    <property type="term" value="C:nucleus"/>
    <property type="evidence" value="ECO:0007669"/>
    <property type="project" value="TreeGrafter"/>
</dbReference>
<dbReference type="OrthoDB" id="5945798at2759"/>
<comment type="caution">
    <text evidence="5">The sequence shown here is derived from an EMBL/GenBank/DDBJ whole genome shotgun (WGS) entry which is preliminary data.</text>
</comment>
<dbReference type="STRING" id="158441.A0A226E955"/>
<dbReference type="OMA" id="KCKSEAW"/>
<dbReference type="GO" id="GO:0032259">
    <property type="term" value="P:methylation"/>
    <property type="evidence" value="ECO:0007669"/>
    <property type="project" value="UniProtKB-KW"/>
</dbReference>
<dbReference type="GO" id="GO:0005737">
    <property type="term" value="C:cytoplasm"/>
    <property type="evidence" value="ECO:0007669"/>
    <property type="project" value="TreeGrafter"/>
</dbReference>
<dbReference type="GO" id="GO:0042826">
    <property type="term" value="F:histone deacetylase binding"/>
    <property type="evidence" value="ECO:0007669"/>
    <property type="project" value="TreeGrafter"/>
</dbReference>
<sequence length="588" mass="67013">MSAINPENIFRSAHFIDNSHYDAILSIFKQNIHKDLQNVTRLLSRCATEDEKLDVLGKYFSWRDVPNEYFERIKKSSQFSNSFRTLGNESYKGKKISEALRFYNLAILFAHAKSPEKGLALANRSALLMGLKEYEDALTDCIKALDYAEVLGDSEIVDKLKIRKAKLETLSENGTNLHGKHFPGTELLREIVEKVGKNNDEIEGAAEFVRIFTQEGKGRGLRNVGQEKVKAGNCILIDAGYTIMLDKQTNWDTQHCSGCGKVILGGVSDEEDVFSTYCSSTCMENFTKTYGNLPTLYPYFHHIEPLHECLLICKIFAKSRDHDLGQSVTKSKYDARSYSTVANLMAHSIAFDPTRITAESPHFKAIFIGHLLKNLHFLNLSQPTISRLTLRHLFSLPHNMITLSDWASPEGPITHPLWDSRAREKYLTIKTKSYATGVFPVTALCNHSCDPNCVWVQNPRVGLGVLVTIREIGAGEELCISYKQPWSRMRGDERRKWLREGYGFECGCVACIEDWKMLKGGDENVDKIREFETLLKNGERLLNSGNVRQAWRCFMEIEGMIRGEDRRLEWVQRGEEFGRRAFVEMGMR</sequence>
<dbReference type="InterPro" id="IPR011990">
    <property type="entry name" value="TPR-like_helical_dom_sf"/>
</dbReference>
<evidence type="ECO:0000256" key="3">
    <source>
        <dbReference type="ARBA" id="ARBA00022691"/>
    </source>
</evidence>
<evidence type="ECO:0000313" key="5">
    <source>
        <dbReference type="EMBL" id="OXA53989.1"/>
    </source>
</evidence>
<dbReference type="PANTHER" id="PTHR46165:SF2">
    <property type="entry name" value="SET AND MYND DOMAIN-CONTAINING PROTEIN 4"/>
    <property type="match status" value="1"/>
</dbReference>
<dbReference type="Pfam" id="PF00856">
    <property type="entry name" value="SET"/>
    <property type="match status" value="1"/>
</dbReference>
<dbReference type="GO" id="GO:0008757">
    <property type="term" value="F:S-adenosylmethionine-dependent methyltransferase activity"/>
    <property type="evidence" value="ECO:0007669"/>
    <property type="project" value="UniProtKB-ARBA"/>
</dbReference>
<dbReference type="Gene3D" id="1.25.40.10">
    <property type="entry name" value="Tetratricopeptide repeat domain"/>
    <property type="match status" value="1"/>
</dbReference>
<accession>A0A226E955</accession>
<dbReference type="GO" id="GO:0008276">
    <property type="term" value="F:protein methyltransferase activity"/>
    <property type="evidence" value="ECO:0007669"/>
    <property type="project" value="UniProtKB-ARBA"/>
</dbReference>
<keyword evidence="2" id="KW-0808">Transferase</keyword>
<dbReference type="Gene3D" id="2.170.270.10">
    <property type="entry name" value="SET domain"/>
    <property type="match status" value="1"/>
</dbReference>
<dbReference type="SUPFAM" id="SSF82199">
    <property type="entry name" value="SET domain"/>
    <property type="match status" value="1"/>
</dbReference>
<keyword evidence="1" id="KW-0489">Methyltransferase</keyword>
<dbReference type="InterPro" id="IPR046341">
    <property type="entry name" value="SET_dom_sf"/>
</dbReference>
<dbReference type="EMBL" id="LNIX01000005">
    <property type="protein sequence ID" value="OXA53989.1"/>
    <property type="molecule type" value="Genomic_DNA"/>
</dbReference>
<dbReference type="InterPro" id="IPR001214">
    <property type="entry name" value="SET_dom"/>
</dbReference>
<dbReference type="SUPFAM" id="SSF48452">
    <property type="entry name" value="TPR-like"/>
    <property type="match status" value="1"/>
</dbReference>
<dbReference type="PROSITE" id="PS50280">
    <property type="entry name" value="SET"/>
    <property type="match status" value="1"/>
</dbReference>